<evidence type="ECO:0000256" key="4">
    <source>
        <dbReference type="ARBA" id="ARBA00023163"/>
    </source>
</evidence>
<evidence type="ECO:0000256" key="3">
    <source>
        <dbReference type="ARBA" id="ARBA00023125"/>
    </source>
</evidence>
<proteinExistence type="inferred from homology"/>
<keyword evidence="2" id="KW-0805">Transcription regulation</keyword>
<sequence>MDLKKLPPLKALKGFEAAARLLSFRQAAQELNLTHTAISHQVRLLEEDLGVLLFEREGRAVKLTAEGDIFYPVVSTALEQLINCSEVLRRSDQAHSLRIQAFVTLSIRWLARRLSRFKALHPGFDLQITSSILEGDFDEANEDVGILYAPEPVPAHLYWVPLFEAQLMPVCSPDLLETCAKEGVNKITPKDLLSLPLLKVYTADDHWEEWFQSLGIFAEISRNSIAVDTVAIALEMALDGEGVAMVNGPFADSDLKAGRLVQPVDHTTVAPGGWGMVCRQDHKNSPQTQLFIKWLLDDVANF</sequence>
<reference evidence="7" key="1">
    <citation type="journal article" date="2019" name="Int. J. Syst. Evol. Microbiol.">
        <title>The Global Catalogue of Microorganisms (GCM) 10K type strain sequencing project: providing services to taxonomists for standard genome sequencing and annotation.</title>
        <authorList>
            <consortium name="The Broad Institute Genomics Platform"/>
            <consortium name="The Broad Institute Genome Sequencing Center for Infectious Disease"/>
            <person name="Wu L."/>
            <person name="Ma J."/>
        </authorList>
    </citation>
    <scope>NUCLEOTIDE SEQUENCE [LARGE SCALE GENOMIC DNA]</scope>
    <source>
        <strain evidence="7">CGMCC 4.7192</strain>
    </source>
</reference>
<dbReference type="EMBL" id="JBHUII010000007">
    <property type="protein sequence ID" value="MFD2206690.1"/>
    <property type="molecule type" value="Genomic_DNA"/>
</dbReference>
<dbReference type="Proteomes" id="UP001597294">
    <property type="component" value="Unassembled WGS sequence"/>
</dbReference>
<feature type="domain" description="HTH lysR-type" evidence="5">
    <location>
        <begin position="7"/>
        <end position="64"/>
    </location>
</feature>
<dbReference type="SUPFAM" id="SSF46785">
    <property type="entry name" value="Winged helix' DNA-binding domain"/>
    <property type="match status" value="1"/>
</dbReference>
<keyword evidence="7" id="KW-1185">Reference proteome</keyword>
<dbReference type="PROSITE" id="PS50931">
    <property type="entry name" value="HTH_LYSR"/>
    <property type="match status" value="1"/>
</dbReference>
<evidence type="ECO:0000313" key="7">
    <source>
        <dbReference type="Proteomes" id="UP001597294"/>
    </source>
</evidence>
<comment type="similarity">
    <text evidence="1">Belongs to the LysR transcriptional regulatory family.</text>
</comment>
<organism evidence="6 7">
    <name type="scientific">Kiloniella antarctica</name>
    <dbReference type="NCBI Taxonomy" id="1550907"/>
    <lineage>
        <taxon>Bacteria</taxon>
        <taxon>Pseudomonadati</taxon>
        <taxon>Pseudomonadota</taxon>
        <taxon>Alphaproteobacteria</taxon>
        <taxon>Rhodospirillales</taxon>
        <taxon>Kiloniellaceae</taxon>
        <taxon>Kiloniella</taxon>
    </lineage>
</organism>
<dbReference type="Pfam" id="PF00126">
    <property type="entry name" value="HTH_1"/>
    <property type="match status" value="1"/>
</dbReference>
<dbReference type="Gene3D" id="3.40.190.10">
    <property type="entry name" value="Periplasmic binding protein-like II"/>
    <property type="match status" value="2"/>
</dbReference>
<dbReference type="PANTHER" id="PTHR30537:SF79">
    <property type="entry name" value="TRANSCRIPTIONAL REGULATOR-RELATED"/>
    <property type="match status" value="1"/>
</dbReference>
<dbReference type="InterPro" id="IPR036388">
    <property type="entry name" value="WH-like_DNA-bd_sf"/>
</dbReference>
<dbReference type="InterPro" id="IPR000847">
    <property type="entry name" value="LysR_HTH_N"/>
</dbReference>
<dbReference type="CDD" id="cd08432">
    <property type="entry name" value="PBP2_GcdR_TrpI_HvrB_AmpR_like"/>
    <property type="match status" value="1"/>
</dbReference>
<dbReference type="Gene3D" id="1.10.10.10">
    <property type="entry name" value="Winged helix-like DNA-binding domain superfamily/Winged helix DNA-binding domain"/>
    <property type="match status" value="1"/>
</dbReference>
<protein>
    <submittedName>
        <fullName evidence="6">LysR substrate-binding domain-containing protein</fullName>
    </submittedName>
</protein>
<dbReference type="SUPFAM" id="SSF53850">
    <property type="entry name" value="Periplasmic binding protein-like II"/>
    <property type="match status" value="1"/>
</dbReference>
<gene>
    <name evidence="6" type="ORF">ACFSKO_13750</name>
</gene>
<evidence type="ECO:0000313" key="6">
    <source>
        <dbReference type="EMBL" id="MFD2206690.1"/>
    </source>
</evidence>
<keyword evidence="4" id="KW-0804">Transcription</keyword>
<dbReference type="Pfam" id="PF03466">
    <property type="entry name" value="LysR_substrate"/>
    <property type="match status" value="1"/>
</dbReference>
<dbReference type="InterPro" id="IPR058163">
    <property type="entry name" value="LysR-type_TF_proteobact-type"/>
</dbReference>
<evidence type="ECO:0000256" key="1">
    <source>
        <dbReference type="ARBA" id="ARBA00009437"/>
    </source>
</evidence>
<comment type="caution">
    <text evidence="6">The sequence shown here is derived from an EMBL/GenBank/DDBJ whole genome shotgun (WGS) entry which is preliminary data.</text>
</comment>
<dbReference type="PANTHER" id="PTHR30537">
    <property type="entry name" value="HTH-TYPE TRANSCRIPTIONAL REGULATOR"/>
    <property type="match status" value="1"/>
</dbReference>
<keyword evidence="3" id="KW-0238">DNA-binding</keyword>
<dbReference type="PRINTS" id="PR00039">
    <property type="entry name" value="HTHLYSR"/>
</dbReference>
<accession>A0ABW5BPL4</accession>
<evidence type="ECO:0000256" key="2">
    <source>
        <dbReference type="ARBA" id="ARBA00023015"/>
    </source>
</evidence>
<dbReference type="InterPro" id="IPR036390">
    <property type="entry name" value="WH_DNA-bd_sf"/>
</dbReference>
<evidence type="ECO:0000259" key="5">
    <source>
        <dbReference type="PROSITE" id="PS50931"/>
    </source>
</evidence>
<dbReference type="InterPro" id="IPR005119">
    <property type="entry name" value="LysR_subst-bd"/>
</dbReference>
<name>A0ABW5BPL4_9PROT</name>
<dbReference type="RefSeq" id="WP_380252571.1">
    <property type="nucleotide sequence ID" value="NZ_JBHUII010000007.1"/>
</dbReference>